<dbReference type="RefSeq" id="WP_193782774.1">
    <property type="nucleotide sequence ID" value="NZ_BAABBU010000037.1"/>
</dbReference>
<sequence>MENRDLELLADLHALPETDPIGADGAGFAETCACVGLLTLLNTVCVGVSCA</sequence>
<evidence type="ECO:0000313" key="1">
    <source>
        <dbReference type="EMBL" id="GAA4151879.1"/>
    </source>
</evidence>
<dbReference type="Proteomes" id="UP001501845">
    <property type="component" value="Unassembled WGS sequence"/>
</dbReference>
<comment type="caution">
    <text evidence="1">The sequence shown here is derived from an EMBL/GenBank/DDBJ whole genome shotgun (WGS) entry which is preliminary data.</text>
</comment>
<dbReference type="EMBL" id="BAABBU010000037">
    <property type="protein sequence ID" value="GAA4151879.1"/>
    <property type="molecule type" value="Genomic_DNA"/>
</dbReference>
<gene>
    <name evidence="1" type="ORF">GCM10022285_63610</name>
</gene>
<proteinExistence type="predicted"/>
<keyword evidence="2" id="KW-1185">Reference proteome</keyword>
<reference evidence="2" key="1">
    <citation type="journal article" date="2019" name="Int. J. Syst. Evol. Microbiol.">
        <title>The Global Catalogue of Microorganisms (GCM) 10K type strain sequencing project: providing services to taxonomists for standard genome sequencing and annotation.</title>
        <authorList>
            <consortium name="The Broad Institute Genomics Platform"/>
            <consortium name="The Broad Institute Genome Sequencing Center for Infectious Disease"/>
            <person name="Wu L."/>
            <person name="Ma J."/>
        </authorList>
    </citation>
    <scope>NUCLEOTIDE SEQUENCE [LARGE SCALE GENOMIC DNA]</scope>
    <source>
        <strain evidence="2">JCM 17589</strain>
    </source>
</reference>
<evidence type="ECO:0008006" key="3">
    <source>
        <dbReference type="Google" id="ProtNLM"/>
    </source>
</evidence>
<name>A0ABP7ZBL0_9ACTN</name>
<dbReference type="NCBIfam" id="NF038147">
    <property type="entry name" value="lanti_IV_venA"/>
    <property type="match status" value="1"/>
</dbReference>
<accession>A0ABP7ZBL0</accession>
<organism evidence="1 2">
    <name type="scientific">Streptomyces tunisiensis</name>
    <dbReference type="NCBI Taxonomy" id="948699"/>
    <lineage>
        <taxon>Bacteria</taxon>
        <taxon>Bacillati</taxon>
        <taxon>Actinomycetota</taxon>
        <taxon>Actinomycetes</taxon>
        <taxon>Kitasatosporales</taxon>
        <taxon>Streptomycetaceae</taxon>
        <taxon>Streptomyces</taxon>
    </lineage>
</organism>
<evidence type="ECO:0000313" key="2">
    <source>
        <dbReference type="Proteomes" id="UP001501845"/>
    </source>
</evidence>
<protein>
    <recommendedName>
        <fullName evidence="3">AmfS protein</fullName>
    </recommendedName>
</protein>